<evidence type="ECO:0000313" key="12">
    <source>
        <dbReference type="EMBL" id="CEP25955.1"/>
    </source>
</evidence>
<dbReference type="InterPro" id="IPR055344">
    <property type="entry name" value="SecD_SecF_C_bact"/>
</dbReference>
<comment type="subunit">
    <text evidence="9">Forms a complex with SecD. Part of the essential Sec protein translocation apparatus which comprises SecA, SecYEG and auxiliary proteins SecDF. Other proteins may also be involved.</text>
</comment>
<comment type="subcellular location">
    <subcellularLocation>
        <location evidence="1 9">Cell membrane</location>
        <topology evidence="1 9">Multi-pass membrane protein</topology>
    </subcellularLocation>
</comment>
<dbReference type="InterPro" id="IPR005665">
    <property type="entry name" value="SecF_bac"/>
</dbReference>
<feature type="compositionally biased region" description="Polar residues" evidence="10">
    <location>
        <begin position="362"/>
        <end position="373"/>
    </location>
</feature>
<evidence type="ECO:0000256" key="5">
    <source>
        <dbReference type="ARBA" id="ARBA00022927"/>
    </source>
</evidence>
<feature type="domain" description="Protein export membrane protein SecD/SecF C-terminal" evidence="11">
    <location>
        <begin position="143"/>
        <end position="331"/>
    </location>
</feature>
<accession>A0A068VRY8</accession>
<feature type="transmembrane region" description="Helical" evidence="9">
    <location>
        <begin position="192"/>
        <end position="213"/>
    </location>
</feature>
<feature type="transmembrane region" description="Helical" evidence="9">
    <location>
        <begin position="276"/>
        <end position="294"/>
    </location>
</feature>
<dbReference type="NCBIfam" id="TIGR00966">
    <property type="entry name" value="transloc_SecF"/>
    <property type="match status" value="1"/>
</dbReference>
<keyword evidence="6 9" id="KW-1133">Transmembrane helix</keyword>
<evidence type="ECO:0000259" key="11">
    <source>
        <dbReference type="Pfam" id="PF02355"/>
    </source>
</evidence>
<dbReference type="GO" id="GO:0015450">
    <property type="term" value="F:protein-transporting ATPase activity"/>
    <property type="evidence" value="ECO:0007669"/>
    <property type="project" value="InterPro"/>
</dbReference>
<dbReference type="AlphaFoldDB" id="A0A068VRY8"/>
<dbReference type="Pfam" id="PF02355">
    <property type="entry name" value="SecD_SecF_C"/>
    <property type="match status" value="1"/>
</dbReference>
<evidence type="ECO:0000256" key="9">
    <source>
        <dbReference type="HAMAP-Rule" id="MF_01464"/>
    </source>
</evidence>
<evidence type="ECO:0000256" key="2">
    <source>
        <dbReference type="ARBA" id="ARBA00022448"/>
    </source>
</evidence>
<keyword evidence="5 9" id="KW-0653">Protein transport</keyword>
<dbReference type="GO" id="GO:0065002">
    <property type="term" value="P:intracellular protein transmembrane transport"/>
    <property type="evidence" value="ECO:0007669"/>
    <property type="project" value="UniProtKB-UniRule"/>
</dbReference>
<feature type="compositionally biased region" description="Basic and acidic residues" evidence="10">
    <location>
        <begin position="10"/>
        <end position="19"/>
    </location>
</feature>
<dbReference type="GO" id="GO:0005886">
    <property type="term" value="C:plasma membrane"/>
    <property type="evidence" value="ECO:0007669"/>
    <property type="project" value="UniProtKB-SubCell"/>
</dbReference>
<protein>
    <recommendedName>
        <fullName evidence="9">Protein-export membrane protein SecF</fullName>
    </recommendedName>
</protein>
<dbReference type="InterPro" id="IPR022645">
    <property type="entry name" value="SecD/SecF_bac"/>
</dbReference>
<dbReference type="PANTHER" id="PTHR30081:SF8">
    <property type="entry name" value="PROTEIN TRANSLOCASE SUBUNIT SECF"/>
    <property type="match status" value="1"/>
</dbReference>
<evidence type="ECO:0000256" key="4">
    <source>
        <dbReference type="ARBA" id="ARBA00022692"/>
    </source>
</evidence>
<gene>
    <name evidence="9 12" type="primary">secF</name>
    <name evidence="12" type="ORF">PFCIRM138_03255</name>
</gene>
<dbReference type="SUPFAM" id="SSF82866">
    <property type="entry name" value="Multidrug efflux transporter AcrB transmembrane domain"/>
    <property type="match status" value="1"/>
</dbReference>
<organism evidence="12">
    <name type="scientific">Propionibacterium freudenreichii subsp. freudenreichii</name>
    <dbReference type="NCBI Taxonomy" id="66712"/>
    <lineage>
        <taxon>Bacteria</taxon>
        <taxon>Bacillati</taxon>
        <taxon>Actinomycetota</taxon>
        <taxon>Actinomycetes</taxon>
        <taxon>Propionibacteriales</taxon>
        <taxon>Propionibacteriaceae</taxon>
        <taxon>Propionibacterium</taxon>
    </lineage>
</organism>
<keyword evidence="3 9" id="KW-1003">Cell membrane</keyword>
<dbReference type="InterPro" id="IPR022813">
    <property type="entry name" value="SecD/SecF_arch_bac"/>
</dbReference>
<evidence type="ECO:0000256" key="7">
    <source>
        <dbReference type="ARBA" id="ARBA00023010"/>
    </source>
</evidence>
<evidence type="ECO:0000256" key="6">
    <source>
        <dbReference type="ARBA" id="ARBA00022989"/>
    </source>
</evidence>
<dbReference type="PANTHER" id="PTHR30081">
    <property type="entry name" value="PROTEIN-EXPORT MEMBRANE PROTEIN SEC"/>
    <property type="match status" value="1"/>
</dbReference>
<feature type="transmembrane region" description="Helical" evidence="9">
    <location>
        <begin position="306"/>
        <end position="327"/>
    </location>
</feature>
<comment type="function">
    <text evidence="9">Part of the Sec protein translocase complex. Interacts with the SecYEG preprotein conducting channel. SecDF uses the proton motive force (PMF) to complete protein translocation after the ATP-dependent function of SecA.</text>
</comment>
<name>A0A068VRY8_PROFF</name>
<dbReference type="InterPro" id="IPR022646">
    <property type="entry name" value="SecD/SecF_CS"/>
</dbReference>
<feature type="transmembrane region" description="Helical" evidence="9">
    <location>
        <begin position="47"/>
        <end position="65"/>
    </location>
</feature>
<reference evidence="12" key="1">
    <citation type="submission" date="2014-08" db="EMBL/GenBank/DDBJ databases">
        <authorList>
            <person name="Falentin Helene"/>
        </authorList>
    </citation>
    <scope>NUCLEOTIDE SEQUENCE</scope>
</reference>
<evidence type="ECO:0000256" key="10">
    <source>
        <dbReference type="SAM" id="MobiDB-lite"/>
    </source>
</evidence>
<proteinExistence type="inferred from homology"/>
<dbReference type="EMBL" id="LM676387">
    <property type="protein sequence ID" value="CEP25955.1"/>
    <property type="molecule type" value="Genomic_DNA"/>
</dbReference>
<dbReference type="Pfam" id="PF07549">
    <property type="entry name" value="Sec_GG"/>
    <property type="match status" value="1"/>
</dbReference>
<comment type="similarity">
    <text evidence="9">Belongs to the SecD/SecF family. SecF subfamily.</text>
</comment>
<comment type="caution">
    <text evidence="9">Lacks conserved residue(s) required for the propagation of feature annotation.</text>
</comment>
<dbReference type="HAMAP" id="MF_01464_B">
    <property type="entry name" value="SecF_B"/>
    <property type="match status" value="1"/>
</dbReference>
<evidence type="ECO:0000256" key="3">
    <source>
        <dbReference type="ARBA" id="ARBA00022475"/>
    </source>
</evidence>
<sequence>MSESTSTLDRPADHGTDKARKGKYTGNFAHRLYTGEFEFNFVARRKLWYSISIVLIVISLAALLFRGLNLGIEFKGGSVFTVPVSSTSSQSVDQVRKAVDESKVPDLTGAQATAVGTGTVRVQVRSLSTDEVTQMRDALASTVNTTPDKVGYSLIGPSWGGQITMKAFQALIVFLVLVALMIWAFFREWRMAISALVGLIHDLIVTVGLYALIGFTVTPSTLIGVLTILGYSLYDNVVVFDKVRENTVDITKQDRTFSEAANAAVNQVLVRSINTTVIGVLPVIALLIAGVGFLGGDGPLADLGLALLIGMVAGAYSSIFIATPLLTQLREREPDMKKHVAALAKRRARAAAEPQIRVSATTVPGGATVSSVEGTADHDVSASAHEGGGPTARQMRDVGDGRAQPVRTPRSKRKK</sequence>
<keyword evidence="7 9" id="KW-0811">Translocation</keyword>
<dbReference type="NCBIfam" id="TIGR00916">
    <property type="entry name" value="2A0604s01"/>
    <property type="match status" value="1"/>
</dbReference>
<feature type="region of interest" description="Disordered" evidence="10">
    <location>
        <begin position="362"/>
        <end position="415"/>
    </location>
</feature>
<dbReference type="GO" id="GO:0043952">
    <property type="term" value="P:protein transport by the Sec complex"/>
    <property type="evidence" value="ECO:0007669"/>
    <property type="project" value="UniProtKB-UniRule"/>
</dbReference>
<keyword evidence="2 9" id="KW-0813">Transport</keyword>
<dbReference type="Gene3D" id="1.20.1640.10">
    <property type="entry name" value="Multidrug efflux transporter AcrB transmembrane domain"/>
    <property type="match status" value="1"/>
</dbReference>
<dbReference type="GO" id="GO:0006605">
    <property type="term" value="P:protein targeting"/>
    <property type="evidence" value="ECO:0007669"/>
    <property type="project" value="UniProtKB-UniRule"/>
</dbReference>
<feature type="region of interest" description="Disordered" evidence="10">
    <location>
        <begin position="1"/>
        <end position="20"/>
    </location>
</feature>
<evidence type="ECO:0000256" key="1">
    <source>
        <dbReference type="ARBA" id="ARBA00004651"/>
    </source>
</evidence>
<feature type="transmembrane region" description="Helical" evidence="9">
    <location>
        <begin position="167"/>
        <end position="186"/>
    </location>
</feature>
<dbReference type="InterPro" id="IPR048634">
    <property type="entry name" value="SecD_SecF_C"/>
</dbReference>
<dbReference type="RefSeq" id="WP_013161063.1">
    <property type="nucleotide sequence ID" value="NZ_HG975478.1"/>
</dbReference>
<evidence type="ECO:0000256" key="8">
    <source>
        <dbReference type="ARBA" id="ARBA00023136"/>
    </source>
</evidence>
<keyword evidence="4 9" id="KW-0812">Transmembrane</keyword>
<dbReference type="PRINTS" id="PR01755">
    <property type="entry name" value="SECFTRNLCASE"/>
</dbReference>
<keyword evidence="8 9" id="KW-0472">Membrane</keyword>